<evidence type="ECO:0000256" key="1">
    <source>
        <dbReference type="ARBA" id="ARBA00001946"/>
    </source>
</evidence>
<feature type="region of interest" description="Disordered" evidence="13">
    <location>
        <begin position="661"/>
        <end position="695"/>
    </location>
</feature>
<evidence type="ECO:0000256" key="12">
    <source>
        <dbReference type="SAM" id="Coils"/>
    </source>
</evidence>
<dbReference type="InterPro" id="IPR006086">
    <property type="entry name" value="XPG-I_dom"/>
</dbReference>
<comment type="similarity">
    <text evidence="3">Belongs to the XPG/RAD2 endonuclease family. XPG subfamily.</text>
</comment>
<dbReference type="SUPFAM" id="SSF88723">
    <property type="entry name" value="PIN domain-like"/>
    <property type="match status" value="1"/>
</dbReference>
<sequence>MGVKGLWELLHPVARPIKLDSLSNKHLAIDASIWLNQFLKGMRDKEGNVVGNAHIIGFFRRICKLLHYNIKPVFVFDGGTPALKRLTIQERRKRKRHDVNMVKRTAEKLLAAQLRLHALNQKKANRKAVQEKRAQKNNQLEPGSDNSASDSNVIGDTDGRSLQHSKVVVKESDQTGSQAKRINDVYVLPPMDTDFETLSKIRDQDERFGYSHYQSEEADSVQKFLDELKTEDGLTNIDSDVFKALPSEVQYEILHDIRARSRVTSYERVQEMVRMSETPLDFSKLQVQGVIRRNTVTQKLLTVNQAVSKIEATVQPGRIASQRNRQYILIKNEEGGWALGGKKHIPGVSVDKPVELDSDEDTVKVEGRDEQVKSESEEDDDDYEEVKIVGQVAMSTTDKAHVEIPSAPARTETSAEKAEDGLLINQLEAYMDDDESIENVMTKFAELEEEARESKIITRPLVPRAGNDTTGRPLAPRPIAPQSDQLHDDAQQQLTTTQNPGCEPLWPESVPDADELESFYTHNSDTTIDYADFDDMVEDEQTGDIISRAEYNQRQTQLAIQESQRIQPRSLSEAEESQLDLPQFHSYWVGHIPDNVKSSKPEVESDIREAVYEWDQEALIQKIRSASIKLEKSSINDTLKIEDLQFWKTFLESTLLWRQSQGQEKTTTDSESGKNRKSGLRKSILIEDDEDDEDDEDVAIIDDMPEASPIKSTVPTKRTLEEVAPEQIVLDFSTSLLKRKIQGPSPAITTTSEAVELNRTLQEGPSENKVFKETVIENFNHDQTIVDTKIESVIVEHEQSVDVEDMAPPSLEMLTPQPEDSAEEPEGPKEMEEGDDNEGEDEDEDEDEEDEMNEMALQDEEQNFTNHFPGLAALPGVILKGKEPSPPLLSIPLSLDLDIPLQPVLSPEEQALVDQQGAQKMFEESRQLESEIKVLQDQRRKHLRNADDVTETMVAETQSLLRLFGIPYLVAPMEAEAQCADLQIRGVVDGILTEDSDVFLFGGVRVFKNMFREEQHVECYLMRDVERELGVGRDRLVSLAYLLGSDYTVGVKGVGIVTAMEILRLFPTLESFASWWRGEVRKNETEADQDGNGDDQEKENKKVETLEGLSRQADEEIALEKLSKLCKKIYLPSTFPDPHVADAYQRPLVDDDETRFQWGIPDLDGLRGFLRKSLGWDQGEVDRVLLPIIRQMVSTNQQQAQQSHQMRLDSFFDSSGGMGAYQPRAEKKQHKSARLRKVVSGLTAQRSLVQSKDNGDHEKEGGGDKDDDSDSSDTNAKAKGKSQSKVTSMSKSKGMGTENGDGSGSDSGSCTSSSDGGDNEDEDPPLVRNRKDPKTTSNTNDPVKPVSNAQTLKRAISRGSKRPKSGFKKPRVSRKKDLVH</sequence>
<keyword evidence="11" id="KW-0539">Nucleus</keyword>
<dbReference type="GO" id="GO:0006289">
    <property type="term" value="P:nucleotide-excision repair"/>
    <property type="evidence" value="ECO:0007669"/>
    <property type="project" value="InterPro"/>
</dbReference>
<feature type="region of interest" description="Disordered" evidence="13">
    <location>
        <begin position="462"/>
        <end position="488"/>
    </location>
</feature>
<dbReference type="PRINTS" id="PR00066">
    <property type="entry name" value="XRODRMPGMNTG"/>
</dbReference>
<evidence type="ECO:0000256" key="11">
    <source>
        <dbReference type="ARBA" id="ARBA00023242"/>
    </source>
</evidence>
<feature type="region of interest" description="Disordered" evidence="13">
    <location>
        <begin position="1197"/>
        <end position="1380"/>
    </location>
</feature>
<organism evidence="16 17">
    <name type="scientific">Lunasporangiospora selenospora</name>
    <dbReference type="NCBI Taxonomy" id="979761"/>
    <lineage>
        <taxon>Eukaryota</taxon>
        <taxon>Fungi</taxon>
        <taxon>Fungi incertae sedis</taxon>
        <taxon>Mucoromycota</taxon>
        <taxon>Mortierellomycotina</taxon>
        <taxon>Mortierellomycetes</taxon>
        <taxon>Mortierellales</taxon>
        <taxon>Mortierellaceae</taxon>
        <taxon>Lunasporangiospora</taxon>
    </lineage>
</organism>
<dbReference type="EMBL" id="JAABOA010001637">
    <property type="protein sequence ID" value="KAF9581163.1"/>
    <property type="molecule type" value="Genomic_DNA"/>
</dbReference>
<feature type="compositionally biased region" description="Acidic residues" evidence="13">
    <location>
        <begin position="1086"/>
        <end position="1097"/>
    </location>
</feature>
<dbReference type="SMART" id="SM00484">
    <property type="entry name" value="XPGI"/>
    <property type="match status" value="1"/>
</dbReference>
<dbReference type="PRINTS" id="PR00853">
    <property type="entry name" value="XPGRADSUPER"/>
</dbReference>
<feature type="compositionally biased region" description="Acidic residues" evidence="13">
    <location>
        <begin position="686"/>
        <end position="695"/>
    </location>
</feature>
<dbReference type="SMART" id="SM00279">
    <property type="entry name" value="HhH2"/>
    <property type="match status" value="1"/>
</dbReference>
<keyword evidence="8" id="KW-0378">Hydrolase</keyword>
<dbReference type="PROSITE" id="PS00841">
    <property type="entry name" value="XPG_1"/>
    <property type="match status" value="1"/>
</dbReference>
<feature type="compositionally biased region" description="Basic residues" evidence="13">
    <location>
        <begin position="1355"/>
        <end position="1374"/>
    </location>
</feature>
<feature type="coiled-coil region" evidence="12">
    <location>
        <begin position="918"/>
        <end position="952"/>
    </location>
</feature>
<dbReference type="InterPro" id="IPR001044">
    <property type="entry name" value="XPG/Rad2_eukaryotes"/>
</dbReference>
<feature type="compositionally biased region" description="Polar residues" evidence="13">
    <location>
        <begin position="136"/>
        <end position="164"/>
    </location>
</feature>
<evidence type="ECO:0000259" key="15">
    <source>
        <dbReference type="SMART" id="SM00485"/>
    </source>
</evidence>
<dbReference type="GO" id="GO:0004520">
    <property type="term" value="F:DNA endonuclease activity"/>
    <property type="evidence" value="ECO:0007669"/>
    <property type="project" value="TreeGrafter"/>
</dbReference>
<protein>
    <submittedName>
        <fullName evidence="16">DNA repair protein rad2</fullName>
    </submittedName>
</protein>
<dbReference type="CDD" id="cd09904">
    <property type="entry name" value="H3TH_XPG"/>
    <property type="match status" value="1"/>
</dbReference>
<feature type="compositionally biased region" description="Basic residues" evidence="13">
    <location>
        <begin position="1227"/>
        <end position="1237"/>
    </location>
</feature>
<evidence type="ECO:0000256" key="5">
    <source>
        <dbReference type="ARBA" id="ARBA00022723"/>
    </source>
</evidence>
<keyword evidence="4" id="KW-0540">Nuclease</keyword>
<dbReference type="GO" id="GO:0003697">
    <property type="term" value="F:single-stranded DNA binding"/>
    <property type="evidence" value="ECO:0007669"/>
    <property type="project" value="InterPro"/>
</dbReference>
<dbReference type="Pfam" id="PF00867">
    <property type="entry name" value="XPG_I"/>
    <property type="match status" value="1"/>
</dbReference>
<evidence type="ECO:0000313" key="16">
    <source>
        <dbReference type="EMBL" id="KAF9581163.1"/>
    </source>
</evidence>
<keyword evidence="7" id="KW-0227">DNA damage</keyword>
<dbReference type="SMART" id="SM00485">
    <property type="entry name" value="XPGN"/>
    <property type="match status" value="1"/>
</dbReference>
<evidence type="ECO:0000313" key="17">
    <source>
        <dbReference type="Proteomes" id="UP000780801"/>
    </source>
</evidence>
<keyword evidence="5" id="KW-0479">Metal-binding</keyword>
<evidence type="ECO:0000256" key="6">
    <source>
        <dbReference type="ARBA" id="ARBA00022759"/>
    </source>
</evidence>
<comment type="cofactor">
    <cofactor evidence="1">
        <name>Mg(2+)</name>
        <dbReference type="ChEBI" id="CHEBI:18420"/>
    </cofactor>
</comment>
<keyword evidence="6" id="KW-0255">Endonuclease</keyword>
<evidence type="ECO:0000256" key="10">
    <source>
        <dbReference type="ARBA" id="ARBA00023204"/>
    </source>
</evidence>
<dbReference type="CDD" id="cd09868">
    <property type="entry name" value="PIN_XPG_RAD2"/>
    <property type="match status" value="2"/>
</dbReference>
<keyword evidence="12" id="KW-0175">Coiled coil</keyword>
<keyword evidence="17" id="KW-1185">Reference proteome</keyword>
<feature type="compositionally biased region" description="Polar residues" evidence="13">
    <location>
        <begin position="1281"/>
        <end position="1291"/>
    </location>
</feature>
<evidence type="ECO:0000256" key="9">
    <source>
        <dbReference type="ARBA" id="ARBA00022842"/>
    </source>
</evidence>
<feature type="domain" description="XPG-I" evidence="14">
    <location>
        <begin position="962"/>
        <end position="1031"/>
    </location>
</feature>
<evidence type="ECO:0000256" key="7">
    <source>
        <dbReference type="ARBA" id="ARBA00022763"/>
    </source>
</evidence>
<dbReference type="InterPro" id="IPR019974">
    <property type="entry name" value="XPG_CS"/>
</dbReference>
<name>A0A9P6FSS1_9FUNG</name>
<dbReference type="InterPro" id="IPR036279">
    <property type="entry name" value="5-3_exonuclease_C_sf"/>
</dbReference>
<feature type="compositionally biased region" description="Basic and acidic residues" evidence="13">
    <location>
        <begin position="361"/>
        <end position="375"/>
    </location>
</feature>
<dbReference type="GO" id="GO:0016788">
    <property type="term" value="F:hydrolase activity, acting on ester bonds"/>
    <property type="evidence" value="ECO:0007669"/>
    <property type="project" value="InterPro"/>
</dbReference>
<evidence type="ECO:0000256" key="13">
    <source>
        <dbReference type="SAM" id="MobiDB-lite"/>
    </source>
</evidence>
<dbReference type="InterPro" id="IPR029060">
    <property type="entry name" value="PIN-like_dom_sf"/>
</dbReference>
<feature type="compositionally biased region" description="Acidic residues" evidence="13">
    <location>
        <begin position="832"/>
        <end position="853"/>
    </location>
</feature>
<dbReference type="SUPFAM" id="SSF47807">
    <property type="entry name" value="5' to 3' exonuclease, C-terminal subdomain"/>
    <property type="match status" value="1"/>
</dbReference>
<feature type="region of interest" description="Disordered" evidence="13">
    <location>
        <begin position="122"/>
        <end position="176"/>
    </location>
</feature>
<evidence type="ECO:0000256" key="2">
    <source>
        <dbReference type="ARBA" id="ARBA00004123"/>
    </source>
</evidence>
<feature type="region of interest" description="Disordered" evidence="13">
    <location>
        <begin position="800"/>
        <end position="853"/>
    </location>
</feature>
<dbReference type="Gene3D" id="3.40.50.1010">
    <property type="entry name" value="5'-nuclease"/>
    <property type="match status" value="2"/>
</dbReference>
<dbReference type="GO" id="GO:0046872">
    <property type="term" value="F:metal ion binding"/>
    <property type="evidence" value="ECO:0007669"/>
    <property type="project" value="UniProtKB-KW"/>
</dbReference>
<evidence type="ECO:0000256" key="8">
    <source>
        <dbReference type="ARBA" id="ARBA00022801"/>
    </source>
</evidence>
<dbReference type="Gene3D" id="1.10.150.20">
    <property type="entry name" value="5' to 3' exonuclease, C-terminal subdomain"/>
    <property type="match status" value="1"/>
</dbReference>
<dbReference type="GO" id="GO:0005634">
    <property type="term" value="C:nucleus"/>
    <property type="evidence" value="ECO:0007669"/>
    <property type="project" value="UniProtKB-SubCell"/>
</dbReference>
<proteinExistence type="inferred from homology"/>
<dbReference type="PROSITE" id="PS00842">
    <property type="entry name" value="XPG_2"/>
    <property type="match status" value="1"/>
</dbReference>
<dbReference type="InterPro" id="IPR008918">
    <property type="entry name" value="HhH2"/>
</dbReference>
<comment type="subcellular location">
    <subcellularLocation>
        <location evidence="2">Nucleus</location>
    </subcellularLocation>
</comment>
<gene>
    <name evidence="16" type="primary">RAD2</name>
    <name evidence="16" type="ORF">BGW38_001925</name>
</gene>
<feature type="region of interest" description="Disordered" evidence="13">
    <location>
        <begin position="359"/>
        <end position="383"/>
    </location>
</feature>
<dbReference type="PANTHER" id="PTHR16171:SF7">
    <property type="entry name" value="DNA REPAIR PROTEIN RAD2"/>
    <property type="match status" value="1"/>
</dbReference>
<dbReference type="PANTHER" id="PTHR16171">
    <property type="entry name" value="DNA REPAIR PROTEIN COMPLEMENTING XP-G CELLS-RELATED"/>
    <property type="match status" value="1"/>
</dbReference>
<dbReference type="OrthoDB" id="31113at2759"/>
<dbReference type="Proteomes" id="UP000780801">
    <property type="component" value="Unassembled WGS sequence"/>
</dbReference>
<comment type="caution">
    <text evidence="16">The sequence shown here is derived from an EMBL/GenBank/DDBJ whole genome shotgun (WGS) entry which is preliminary data.</text>
</comment>
<evidence type="ECO:0000256" key="3">
    <source>
        <dbReference type="ARBA" id="ARBA00005283"/>
    </source>
</evidence>
<dbReference type="InterPro" id="IPR006085">
    <property type="entry name" value="XPG_DNA_repair_N"/>
</dbReference>
<evidence type="ECO:0000256" key="4">
    <source>
        <dbReference type="ARBA" id="ARBA00022722"/>
    </source>
</evidence>
<feature type="compositionally biased region" description="Polar residues" evidence="13">
    <location>
        <begin position="1242"/>
        <end position="1251"/>
    </location>
</feature>
<feature type="region of interest" description="Disordered" evidence="13">
    <location>
        <begin position="1083"/>
        <end position="1107"/>
    </location>
</feature>
<accession>A0A9P6FSS1</accession>
<feature type="compositionally biased region" description="Polar residues" evidence="13">
    <location>
        <begin position="1335"/>
        <end position="1351"/>
    </location>
</feature>
<feature type="compositionally biased region" description="Basic and acidic residues" evidence="13">
    <location>
        <begin position="1253"/>
        <end position="1264"/>
    </location>
</feature>
<keyword evidence="9" id="KW-0460">Magnesium</keyword>
<reference evidence="16" key="1">
    <citation type="journal article" date="2020" name="Fungal Divers.">
        <title>Resolving the Mortierellaceae phylogeny through synthesis of multi-gene phylogenetics and phylogenomics.</title>
        <authorList>
            <person name="Vandepol N."/>
            <person name="Liber J."/>
            <person name="Desiro A."/>
            <person name="Na H."/>
            <person name="Kennedy M."/>
            <person name="Barry K."/>
            <person name="Grigoriev I.V."/>
            <person name="Miller A.N."/>
            <person name="O'Donnell K."/>
            <person name="Stajich J.E."/>
            <person name="Bonito G."/>
        </authorList>
    </citation>
    <scope>NUCLEOTIDE SEQUENCE</scope>
    <source>
        <strain evidence="16">KOD1015</strain>
    </source>
</reference>
<evidence type="ECO:0000259" key="14">
    <source>
        <dbReference type="SMART" id="SM00484"/>
    </source>
</evidence>
<feature type="compositionally biased region" description="Low complexity" evidence="13">
    <location>
        <begin position="1306"/>
        <end position="1316"/>
    </location>
</feature>
<dbReference type="InterPro" id="IPR006084">
    <property type="entry name" value="XPG/Rad2"/>
</dbReference>
<dbReference type="Pfam" id="PF00752">
    <property type="entry name" value="XPG_N"/>
    <property type="match status" value="1"/>
</dbReference>
<keyword evidence="10" id="KW-0234">DNA repair</keyword>
<feature type="domain" description="XPG N-terminal" evidence="15">
    <location>
        <begin position="1"/>
        <end position="98"/>
    </location>
</feature>